<name>A0A6J6L1A6_9ZZZZ</name>
<dbReference type="Gene3D" id="3.40.50.1820">
    <property type="entry name" value="alpha/beta hydrolase"/>
    <property type="match status" value="1"/>
</dbReference>
<evidence type="ECO:0000259" key="1">
    <source>
        <dbReference type="Pfam" id="PF00561"/>
    </source>
</evidence>
<reference evidence="2" key="1">
    <citation type="submission" date="2020-05" db="EMBL/GenBank/DDBJ databases">
        <authorList>
            <person name="Chiriac C."/>
            <person name="Salcher M."/>
            <person name="Ghai R."/>
            <person name="Kavagutti S V."/>
        </authorList>
    </citation>
    <scope>NUCLEOTIDE SEQUENCE</scope>
</reference>
<evidence type="ECO:0000313" key="2">
    <source>
        <dbReference type="EMBL" id="CAB4654129.1"/>
    </source>
</evidence>
<protein>
    <submittedName>
        <fullName evidence="2">Unannotated protein</fullName>
    </submittedName>
</protein>
<dbReference type="PROSITE" id="PS51257">
    <property type="entry name" value="PROKAR_LIPOPROTEIN"/>
    <property type="match status" value="1"/>
</dbReference>
<feature type="domain" description="AB hydrolase-1" evidence="1">
    <location>
        <begin position="113"/>
        <end position="402"/>
    </location>
</feature>
<accession>A0A6J6L1A6</accession>
<proteinExistence type="predicted"/>
<dbReference type="InterPro" id="IPR029058">
    <property type="entry name" value="AB_hydrolase_fold"/>
</dbReference>
<dbReference type="EMBL" id="CAEZWE010000035">
    <property type="protein sequence ID" value="CAB4654129.1"/>
    <property type="molecule type" value="Genomic_DNA"/>
</dbReference>
<dbReference type="SUPFAM" id="SSF53474">
    <property type="entry name" value="alpha/beta-Hydrolases"/>
    <property type="match status" value="1"/>
</dbReference>
<dbReference type="Pfam" id="PF00561">
    <property type="entry name" value="Abhydrolase_1"/>
    <property type="match status" value="1"/>
</dbReference>
<gene>
    <name evidence="2" type="ORF">UFOPK2169_00966</name>
</gene>
<sequence length="419" mass="44229">MAFHRYGAGVVAALVVLSACTTSVPPSGGAVDTTVPASSVWSPCGDIECAQVQVPVDYSRPDGETMSLALYRRVSTKAPDAAPVILVPDYRWGDNAREVVELAPSHLGSGWTAQTLISVSRRGSEASPMPAGNEHLVSTRDVARDLEFVRTFLELDALLAMGWGTGATALATLAITNPDSIARMVLDAPMHPLTSAEERTTTQIAADNAMVAEAMRWCVSHISCPLHANFAREFNLFRTNSRLGIVDSAVTTAVVARAARNAFSVADPQSFFTGIAEATAGNSASILATAGGGSTAGEVQIACADHSRADTQIIAQQLALNHADTSRFFGLGDDHLVYAQCAGLPEAVHPLVGIATQQDTGNVKALVIVAENDPIVAAGMSTALAEQFSWETYAVPLWRHLVVGYDDAVTQRARDFLLN</sequence>
<dbReference type="AlphaFoldDB" id="A0A6J6L1A6"/>
<dbReference type="InterPro" id="IPR000073">
    <property type="entry name" value="AB_hydrolase_1"/>
</dbReference>
<organism evidence="2">
    <name type="scientific">freshwater metagenome</name>
    <dbReference type="NCBI Taxonomy" id="449393"/>
    <lineage>
        <taxon>unclassified sequences</taxon>
        <taxon>metagenomes</taxon>
        <taxon>ecological metagenomes</taxon>
    </lineage>
</organism>